<reference evidence="2 3" key="1">
    <citation type="journal article" date="2019" name="Int. J. Syst. Evol. Microbiol.">
        <title>The Global Catalogue of Microorganisms (GCM) 10K type strain sequencing project: providing services to taxonomists for standard genome sequencing and annotation.</title>
        <authorList>
            <consortium name="The Broad Institute Genomics Platform"/>
            <consortium name="The Broad Institute Genome Sequencing Center for Infectious Disease"/>
            <person name="Wu L."/>
            <person name="Ma J."/>
        </authorList>
    </citation>
    <scope>NUCLEOTIDE SEQUENCE [LARGE SCALE GENOMIC DNA]</scope>
    <source>
        <strain evidence="2 3">JCM 3380</strain>
    </source>
</reference>
<evidence type="ECO:0000313" key="2">
    <source>
        <dbReference type="EMBL" id="GAA0247977.1"/>
    </source>
</evidence>
<comment type="caution">
    <text evidence="2">The sequence shown here is derived from an EMBL/GenBank/DDBJ whole genome shotgun (WGS) entry which is preliminary data.</text>
</comment>
<feature type="chain" id="PRO_5047123754" description="Htaa domain-containing protein" evidence="1">
    <location>
        <begin position="26"/>
        <end position="210"/>
    </location>
</feature>
<proteinExistence type="predicted"/>
<keyword evidence="1" id="KW-0732">Signal</keyword>
<accession>A0ABN0UEL8</accession>
<evidence type="ECO:0000256" key="1">
    <source>
        <dbReference type="SAM" id="SignalP"/>
    </source>
</evidence>
<dbReference type="RefSeq" id="WP_343936774.1">
    <property type="nucleotide sequence ID" value="NZ_BAAABU010000015.1"/>
</dbReference>
<protein>
    <recommendedName>
        <fullName evidence="4">Htaa domain-containing protein</fullName>
    </recommendedName>
</protein>
<organism evidence="2 3">
    <name type="scientific">Saccharothrix mutabilis subsp. mutabilis</name>
    <dbReference type="NCBI Taxonomy" id="66855"/>
    <lineage>
        <taxon>Bacteria</taxon>
        <taxon>Bacillati</taxon>
        <taxon>Actinomycetota</taxon>
        <taxon>Actinomycetes</taxon>
        <taxon>Pseudonocardiales</taxon>
        <taxon>Pseudonocardiaceae</taxon>
        <taxon>Saccharothrix</taxon>
    </lineage>
</organism>
<dbReference type="EMBL" id="BAAABU010000015">
    <property type="protein sequence ID" value="GAA0247977.1"/>
    <property type="molecule type" value="Genomic_DNA"/>
</dbReference>
<sequence length="210" mass="20828">MSKRPTAAALALGLAVVGGTVSAPAASASPVPAASVSAASVPAAPVPAAPVPAASVPAASVPGQWATGGAWAKFFQGRTDLTLDPTAAAALTSLGVDVKPFFARSRDGVISFAVVGDPGDGTIEHVGGLVLRAGHTRLFLTDYTIDLDRGVLTGLVGFRQRAELFTLGAATPQGVTLALTPAAAQVLNSTFGVTAFTAGLVIGYGNPVLR</sequence>
<gene>
    <name evidence="2" type="ORF">GCM10010492_54660</name>
</gene>
<evidence type="ECO:0008006" key="4">
    <source>
        <dbReference type="Google" id="ProtNLM"/>
    </source>
</evidence>
<name>A0ABN0UEL8_9PSEU</name>
<feature type="signal peptide" evidence="1">
    <location>
        <begin position="1"/>
        <end position="25"/>
    </location>
</feature>
<keyword evidence="3" id="KW-1185">Reference proteome</keyword>
<evidence type="ECO:0000313" key="3">
    <source>
        <dbReference type="Proteomes" id="UP001500416"/>
    </source>
</evidence>
<dbReference type="Proteomes" id="UP001500416">
    <property type="component" value="Unassembled WGS sequence"/>
</dbReference>